<name>A0AC60A669_RANTA</name>
<gene>
    <name evidence="1" type="ORF">MRATA1EN22A_LOCUS26002</name>
</gene>
<organism evidence="1 2">
    <name type="scientific">Rangifer tarandus platyrhynchus</name>
    <name type="common">Svalbard reindeer</name>
    <dbReference type="NCBI Taxonomy" id="3082113"/>
    <lineage>
        <taxon>Eukaryota</taxon>
        <taxon>Metazoa</taxon>
        <taxon>Chordata</taxon>
        <taxon>Craniata</taxon>
        <taxon>Vertebrata</taxon>
        <taxon>Euteleostomi</taxon>
        <taxon>Mammalia</taxon>
        <taxon>Eutheria</taxon>
        <taxon>Laurasiatheria</taxon>
        <taxon>Artiodactyla</taxon>
        <taxon>Ruminantia</taxon>
        <taxon>Pecora</taxon>
        <taxon>Cervidae</taxon>
        <taxon>Odocoileinae</taxon>
        <taxon>Rangifer</taxon>
    </lineage>
</organism>
<dbReference type="EMBL" id="OX596091">
    <property type="protein sequence ID" value="CAN0549674.1"/>
    <property type="molecule type" value="Genomic_DNA"/>
</dbReference>
<proteinExistence type="predicted"/>
<evidence type="ECO:0000313" key="1">
    <source>
        <dbReference type="EMBL" id="CAN0549674.1"/>
    </source>
</evidence>
<reference evidence="1" key="1">
    <citation type="submission" date="2023-05" db="EMBL/GenBank/DDBJ databases">
        <authorList>
            <consortium name="ELIXIR-Norway"/>
        </authorList>
    </citation>
    <scope>NUCLEOTIDE SEQUENCE</scope>
</reference>
<dbReference type="Proteomes" id="UP001162501">
    <property type="component" value="Chromosome 7"/>
</dbReference>
<evidence type="ECO:0000313" key="2">
    <source>
        <dbReference type="Proteomes" id="UP001162501"/>
    </source>
</evidence>
<sequence length="104" mass="10961">MKKTKTASVVKDVEKLEPLGICEMHNGGASCFLLCTLGVAGENSVLTPSESLLEAVPLLKAPAHPQSALGRLGILYPSPCFEHLLLCPEMCTQVNLLVASVPCS</sequence>
<protein>
    <submittedName>
        <fullName evidence="1">Uncharacterized protein</fullName>
    </submittedName>
</protein>
<accession>A0AC60A669</accession>
<reference evidence="1" key="2">
    <citation type="submission" date="2025-03" db="EMBL/GenBank/DDBJ databases">
        <authorList>
            <consortium name="ELIXIR-Norway"/>
            <consortium name="Elixir Norway"/>
        </authorList>
    </citation>
    <scope>NUCLEOTIDE SEQUENCE</scope>
</reference>